<evidence type="ECO:0000313" key="2">
    <source>
        <dbReference type="Proteomes" id="UP001177023"/>
    </source>
</evidence>
<name>A0AA36D6Q3_9BILA</name>
<organism evidence="1 2">
    <name type="scientific">Mesorhabditis spiculigera</name>
    <dbReference type="NCBI Taxonomy" id="96644"/>
    <lineage>
        <taxon>Eukaryota</taxon>
        <taxon>Metazoa</taxon>
        <taxon>Ecdysozoa</taxon>
        <taxon>Nematoda</taxon>
        <taxon>Chromadorea</taxon>
        <taxon>Rhabditida</taxon>
        <taxon>Rhabditina</taxon>
        <taxon>Rhabditomorpha</taxon>
        <taxon>Rhabditoidea</taxon>
        <taxon>Rhabditidae</taxon>
        <taxon>Mesorhabditinae</taxon>
        <taxon>Mesorhabditis</taxon>
    </lineage>
</organism>
<evidence type="ECO:0000313" key="1">
    <source>
        <dbReference type="EMBL" id="CAJ0580703.1"/>
    </source>
</evidence>
<sequence length="131" mass="15092">MVGNHRMPDGPELDRIMRNLDDMERTVAEIEQQTSPKDSTFKLFQRFRDLLEDGQRIVGRWRSLLRKNKTDVQPIITAKPTKYEAPSTSYASIEDEETTKWKQFNEVKRDSLAIAQGGKRRLSGPTAAELI</sequence>
<protein>
    <submittedName>
        <fullName evidence="1">Uncharacterized protein</fullName>
    </submittedName>
</protein>
<gene>
    <name evidence="1" type="ORF">MSPICULIGERA_LOCUS18893</name>
</gene>
<keyword evidence="2" id="KW-1185">Reference proteome</keyword>
<comment type="caution">
    <text evidence="1">The sequence shown here is derived from an EMBL/GenBank/DDBJ whole genome shotgun (WGS) entry which is preliminary data.</text>
</comment>
<dbReference type="AlphaFoldDB" id="A0AA36D6Q3"/>
<accession>A0AA36D6Q3</accession>
<dbReference type="EMBL" id="CATQJA010002662">
    <property type="protein sequence ID" value="CAJ0580703.1"/>
    <property type="molecule type" value="Genomic_DNA"/>
</dbReference>
<feature type="non-terminal residue" evidence="1">
    <location>
        <position position="131"/>
    </location>
</feature>
<dbReference type="Proteomes" id="UP001177023">
    <property type="component" value="Unassembled WGS sequence"/>
</dbReference>
<reference evidence="1" key="1">
    <citation type="submission" date="2023-06" db="EMBL/GenBank/DDBJ databases">
        <authorList>
            <person name="Delattre M."/>
        </authorList>
    </citation>
    <scope>NUCLEOTIDE SEQUENCE</scope>
    <source>
        <strain evidence="1">AF72</strain>
    </source>
</reference>
<proteinExistence type="predicted"/>